<keyword evidence="6" id="KW-1185">Reference proteome</keyword>
<dbReference type="Proteomes" id="UP001628156">
    <property type="component" value="Unassembled WGS sequence"/>
</dbReference>
<dbReference type="InterPro" id="IPR029066">
    <property type="entry name" value="PLP-binding_barrel"/>
</dbReference>
<proteinExistence type="inferred from homology"/>
<dbReference type="PROSITE" id="PS01211">
    <property type="entry name" value="UPF0001"/>
    <property type="match status" value="1"/>
</dbReference>
<dbReference type="Pfam" id="PF01168">
    <property type="entry name" value="Ala_racemase_N"/>
    <property type="match status" value="1"/>
</dbReference>
<evidence type="ECO:0000313" key="6">
    <source>
        <dbReference type="Proteomes" id="UP001628156"/>
    </source>
</evidence>
<dbReference type="Gene3D" id="3.20.20.10">
    <property type="entry name" value="Alanine racemase"/>
    <property type="match status" value="1"/>
</dbReference>
<dbReference type="EMBL" id="BAAFRS010000316">
    <property type="protein sequence ID" value="GAB1226988.1"/>
    <property type="molecule type" value="Genomic_DNA"/>
</dbReference>
<dbReference type="HAMAP" id="MF_02087">
    <property type="entry name" value="PLP_homeostasis"/>
    <property type="match status" value="1"/>
</dbReference>
<dbReference type="PIRSF" id="PIRSF004848">
    <property type="entry name" value="YBL036c_PLPDEIII"/>
    <property type="match status" value="1"/>
</dbReference>
<feature type="domain" description="Alanine racemase N-terminal" evidence="4">
    <location>
        <begin position="17"/>
        <end position="223"/>
    </location>
</feature>
<dbReference type="SUPFAM" id="SSF51419">
    <property type="entry name" value="PLP-binding barrel"/>
    <property type="match status" value="1"/>
</dbReference>
<comment type="similarity">
    <text evidence="2 3">Belongs to the pyridoxal phosphate-binding protein YggS/PROSC family.</text>
</comment>
<dbReference type="InterPro" id="IPR011078">
    <property type="entry name" value="PyrdxlP_homeostasis"/>
</dbReference>
<evidence type="ECO:0000259" key="4">
    <source>
        <dbReference type="Pfam" id="PF01168"/>
    </source>
</evidence>
<protein>
    <recommendedName>
        <fullName evidence="2">Pyridoxal phosphate homeostasis protein</fullName>
        <shortName evidence="2">PLP homeostasis protein</shortName>
    </recommendedName>
</protein>
<evidence type="ECO:0000313" key="5">
    <source>
        <dbReference type="EMBL" id="GAB1226988.1"/>
    </source>
</evidence>
<keyword evidence="1 2" id="KW-0663">Pyridoxal phosphate</keyword>
<accession>A0ABQ0DVU9</accession>
<evidence type="ECO:0000256" key="3">
    <source>
        <dbReference type="RuleBase" id="RU004514"/>
    </source>
</evidence>
<dbReference type="PANTHER" id="PTHR10146:SF14">
    <property type="entry name" value="PYRIDOXAL PHOSPHATE HOMEOSTASIS PROTEIN"/>
    <property type="match status" value="1"/>
</dbReference>
<name>A0ABQ0DVU9_9EUKA</name>
<sequence length="229" mass="25621">MSEESYPSVIGKINHLASQREKPVCLIAVSKTKPKEAIQHLYNIYNHRVFGENYVQELHEKATELEEVCPDIEWHFIGRLQSNKLKLLVSTPHLKCVQTVHSIEIVEKLNKACINANKTIDVMVQINSSGEEQKGGVSVEEAISVVKEVMKCSNLHFIGIMTIGMVGDSKKNFTTMKQLADTICSQEHLESIEISMGMSSDYEQAIELGATMVRVGTALFGARDYSKHQ</sequence>
<dbReference type="NCBIfam" id="TIGR00044">
    <property type="entry name" value="YggS family pyridoxal phosphate-dependent enzyme"/>
    <property type="match status" value="1"/>
</dbReference>
<feature type="modified residue" description="N6-(pyridoxal phosphate)lysine" evidence="2">
    <location>
        <position position="31"/>
    </location>
</feature>
<comment type="function">
    <text evidence="2">Pyridoxal 5'-phosphate (PLP)-binding protein, which may be involved in intracellular homeostatic regulation of pyridoxal 5'-phosphate (PLP), the active form of vitamin B6.</text>
</comment>
<dbReference type="PANTHER" id="PTHR10146">
    <property type="entry name" value="PROLINE SYNTHETASE CO-TRANSCRIBED BACTERIAL HOMOLOG PROTEIN"/>
    <property type="match status" value="1"/>
</dbReference>
<dbReference type="InterPro" id="IPR001608">
    <property type="entry name" value="Ala_racemase_N"/>
</dbReference>
<gene>
    <name evidence="5" type="ORF">ENUP19_0316G0008</name>
</gene>
<organism evidence="5 6">
    <name type="scientific">Entamoeba nuttalli</name>
    <dbReference type="NCBI Taxonomy" id="412467"/>
    <lineage>
        <taxon>Eukaryota</taxon>
        <taxon>Amoebozoa</taxon>
        <taxon>Evosea</taxon>
        <taxon>Archamoebae</taxon>
        <taxon>Mastigamoebida</taxon>
        <taxon>Entamoebidae</taxon>
        <taxon>Entamoeba</taxon>
    </lineage>
</organism>
<evidence type="ECO:0000256" key="1">
    <source>
        <dbReference type="ARBA" id="ARBA00022898"/>
    </source>
</evidence>
<comment type="caution">
    <text evidence="5">The sequence shown here is derived from an EMBL/GenBank/DDBJ whole genome shotgun (WGS) entry which is preliminary data.</text>
</comment>
<evidence type="ECO:0000256" key="2">
    <source>
        <dbReference type="HAMAP-Rule" id="MF_03225"/>
    </source>
</evidence>
<reference evidence="5 6" key="1">
    <citation type="journal article" date="2019" name="PLoS Negl. Trop. Dis.">
        <title>Whole genome sequencing of Entamoeba nuttalli reveals mammalian host-related molecular signatures and a novel octapeptide-repeat surface protein.</title>
        <authorList>
            <person name="Tanaka M."/>
            <person name="Makiuchi T."/>
            <person name="Komiyama T."/>
            <person name="Shiina T."/>
            <person name="Osaki K."/>
            <person name="Tachibana H."/>
        </authorList>
    </citation>
    <scope>NUCLEOTIDE SEQUENCE [LARGE SCALE GENOMIC DNA]</scope>
    <source>
        <strain evidence="5 6">P19-061405</strain>
    </source>
</reference>